<dbReference type="InterPro" id="IPR050228">
    <property type="entry name" value="Carboxylesterase_BioH"/>
</dbReference>
<comment type="caution">
    <text evidence="2">The sequence shown here is derived from an EMBL/GenBank/DDBJ whole genome shotgun (WGS) entry which is preliminary data.</text>
</comment>
<dbReference type="AlphaFoldDB" id="A0A4Q2EIT4"/>
<dbReference type="InterPro" id="IPR029058">
    <property type="entry name" value="AB_hydrolase_fold"/>
</dbReference>
<accession>A0A4Q2EIT4</accession>
<dbReference type="OrthoDB" id="3519228at2"/>
<name>A0A4Q2EIT4_9ACTN</name>
<keyword evidence="2" id="KW-0378">Hydrolase</keyword>
<organism evidence="2 3">
    <name type="scientific">Propioniciclava flava</name>
    <dbReference type="NCBI Taxonomy" id="2072026"/>
    <lineage>
        <taxon>Bacteria</taxon>
        <taxon>Bacillati</taxon>
        <taxon>Actinomycetota</taxon>
        <taxon>Actinomycetes</taxon>
        <taxon>Propionibacteriales</taxon>
        <taxon>Propionibacteriaceae</taxon>
        <taxon>Propioniciclava</taxon>
    </lineage>
</organism>
<dbReference type="InterPro" id="IPR000073">
    <property type="entry name" value="AB_hydrolase_1"/>
</dbReference>
<dbReference type="Gene3D" id="3.40.50.1820">
    <property type="entry name" value="alpha/beta hydrolase"/>
    <property type="match status" value="1"/>
</dbReference>
<protein>
    <submittedName>
        <fullName evidence="2">Alpha/beta hydrolase</fullName>
    </submittedName>
</protein>
<dbReference type="PANTHER" id="PTHR43194:SF5">
    <property type="entry name" value="PIMELOYL-[ACYL-CARRIER PROTEIN] METHYL ESTER ESTERASE"/>
    <property type="match status" value="1"/>
</dbReference>
<feature type="domain" description="AB hydrolase-1" evidence="1">
    <location>
        <begin position="14"/>
        <end position="233"/>
    </location>
</feature>
<dbReference type="PANTHER" id="PTHR43194">
    <property type="entry name" value="HYDROLASE ALPHA/BETA FOLD FAMILY"/>
    <property type="match status" value="1"/>
</dbReference>
<proteinExistence type="predicted"/>
<dbReference type="Proteomes" id="UP000290624">
    <property type="component" value="Unassembled WGS sequence"/>
</dbReference>
<evidence type="ECO:0000313" key="3">
    <source>
        <dbReference type="Proteomes" id="UP000290624"/>
    </source>
</evidence>
<reference evidence="2 3" key="1">
    <citation type="submission" date="2018-01" db="EMBL/GenBank/DDBJ databases">
        <title>Lactibacter flavus gen. nov., sp. nov., a novel bacterium of the family Propionibacteriaceae isolated from raw milk and dairy products.</title>
        <authorList>
            <person name="Wenning M."/>
            <person name="Breitenwieser F."/>
            <person name="Huptas C."/>
            <person name="von Neubeck M."/>
            <person name="Busse H.-J."/>
            <person name="Scherer S."/>
        </authorList>
    </citation>
    <scope>NUCLEOTIDE SEQUENCE [LARGE SCALE GENOMIC DNA]</scope>
    <source>
        <strain evidence="2 3">VG341</strain>
    </source>
</reference>
<evidence type="ECO:0000259" key="1">
    <source>
        <dbReference type="Pfam" id="PF12697"/>
    </source>
</evidence>
<evidence type="ECO:0000313" key="2">
    <source>
        <dbReference type="EMBL" id="RXW33500.1"/>
    </source>
</evidence>
<keyword evidence="3" id="KW-1185">Reference proteome</keyword>
<dbReference type="GO" id="GO:0016787">
    <property type="term" value="F:hydrolase activity"/>
    <property type="evidence" value="ECO:0007669"/>
    <property type="project" value="UniProtKB-KW"/>
</dbReference>
<dbReference type="Pfam" id="PF12697">
    <property type="entry name" value="Abhydrolase_6"/>
    <property type="match status" value="1"/>
</dbReference>
<dbReference type="RefSeq" id="WP_129457466.1">
    <property type="nucleotide sequence ID" value="NZ_PPCV01000001.1"/>
</dbReference>
<sequence>MFVATYGRPTAPAVLLLHGAGIAGWMWAPVVATLATRCHVIVPDLLGHGASAHEPFTGLDDTVEELAALLPGATDVVGFSWGGQVALSLAAKHPAQARSVSVISSLVRPLRGAALLDPLVKATLPLARQRWFAHLQGVSMGVPTSMMQDYIESSLTVDPSALTGVLAANNRYALPETWSDYRGRVMVAYGSAEPRSVRTSSTALHLSAPQSQLVEVLGAHHDIPFRIPEWLADRIHSPA</sequence>
<gene>
    <name evidence="2" type="ORF">C1706_01725</name>
</gene>
<dbReference type="EMBL" id="PPCV01000001">
    <property type="protein sequence ID" value="RXW33500.1"/>
    <property type="molecule type" value="Genomic_DNA"/>
</dbReference>
<dbReference type="SUPFAM" id="SSF53474">
    <property type="entry name" value="alpha/beta-Hydrolases"/>
    <property type="match status" value="1"/>
</dbReference>